<keyword evidence="1" id="KW-1133">Transmembrane helix</keyword>
<dbReference type="EMBL" id="BAABLO010000011">
    <property type="protein sequence ID" value="GAA4724898.1"/>
    <property type="molecule type" value="Genomic_DNA"/>
</dbReference>
<proteinExistence type="predicted"/>
<organism evidence="3 4">
    <name type="scientific">Pedococcus ginsenosidimutans</name>
    <dbReference type="NCBI Taxonomy" id="490570"/>
    <lineage>
        <taxon>Bacteria</taxon>
        <taxon>Bacillati</taxon>
        <taxon>Actinomycetota</taxon>
        <taxon>Actinomycetes</taxon>
        <taxon>Micrococcales</taxon>
        <taxon>Intrasporangiaceae</taxon>
        <taxon>Pedococcus</taxon>
    </lineage>
</organism>
<feature type="domain" description="TadE-like" evidence="2">
    <location>
        <begin position="16"/>
        <end position="58"/>
    </location>
</feature>
<dbReference type="InterPro" id="IPR012495">
    <property type="entry name" value="TadE-like_dom"/>
</dbReference>
<evidence type="ECO:0000313" key="4">
    <source>
        <dbReference type="Proteomes" id="UP001500556"/>
    </source>
</evidence>
<keyword evidence="1" id="KW-0812">Transmembrane</keyword>
<reference evidence="4" key="1">
    <citation type="journal article" date="2019" name="Int. J. Syst. Evol. Microbiol.">
        <title>The Global Catalogue of Microorganisms (GCM) 10K type strain sequencing project: providing services to taxonomists for standard genome sequencing and annotation.</title>
        <authorList>
            <consortium name="The Broad Institute Genomics Platform"/>
            <consortium name="The Broad Institute Genome Sequencing Center for Infectious Disease"/>
            <person name="Wu L."/>
            <person name="Ma J."/>
        </authorList>
    </citation>
    <scope>NUCLEOTIDE SEQUENCE [LARGE SCALE GENOMIC DNA]</scope>
    <source>
        <strain evidence="4">JCM 18961</strain>
    </source>
</reference>
<dbReference type="Proteomes" id="UP001500556">
    <property type="component" value="Unassembled WGS sequence"/>
</dbReference>
<gene>
    <name evidence="3" type="ORF">GCM10025782_23720</name>
</gene>
<evidence type="ECO:0000256" key="1">
    <source>
        <dbReference type="SAM" id="Phobius"/>
    </source>
</evidence>
<protein>
    <recommendedName>
        <fullName evidence="2">TadE-like domain-containing protein</fullName>
    </recommendedName>
</protein>
<evidence type="ECO:0000259" key="2">
    <source>
        <dbReference type="Pfam" id="PF07811"/>
    </source>
</evidence>
<evidence type="ECO:0000313" key="3">
    <source>
        <dbReference type="EMBL" id="GAA4724898.1"/>
    </source>
</evidence>
<keyword evidence="4" id="KW-1185">Reference proteome</keyword>
<sequence>MTAMRHRLGHGHREGGASAVEFALIVPVLFLLLFGIIDYGFLFFDAIGLRQGAREAARQAVVQQFDPACTTGTSMDKIACATKRATDNTLGASSVRVQVLTPDGWVQGGRLVVCAQVKETSLTGYTPFPSKPLQTRTIMSIEVNTPVPSPLTYTADAAPSGGDWSSSWC</sequence>
<comment type="caution">
    <text evidence="3">The sequence shown here is derived from an EMBL/GenBank/DDBJ whole genome shotgun (WGS) entry which is preliminary data.</text>
</comment>
<dbReference type="Pfam" id="PF07811">
    <property type="entry name" value="TadE"/>
    <property type="match status" value="1"/>
</dbReference>
<accession>A0ABP8YCP4</accession>
<feature type="transmembrane region" description="Helical" evidence="1">
    <location>
        <begin position="22"/>
        <end position="44"/>
    </location>
</feature>
<name>A0ABP8YCP4_9MICO</name>
<keyword evidence="1" id="KW-0472">Membrane</keyword>